<comment type="caution">
    <text evidence="12">The sequence shown here is derived from an EMBL/GenBank/DDBJ whole genome shotgun (WGS) entry which is preliminary data.</text>
</comment>
<keyword evidence="13" id="KW-1185">Reference proteome</keyword>
<accession>A0A8H6Y3D8</accession>
<dbReference type="OrthoDB" id="10261556at2759"/>
<evidence type="ECO:0000313" key="13">
    <source>
        <dbReference type="Proteomes" id="UP000620124"/>
    </source>
</evidence>
<dbReference type="GO" id="GO:0043138">
    <property type="term" value="F:3'-5' DNA helicase activity"/>
    <property type="evidence" value="ECO:0007669"/>
    <property type="project" value="UniProtKB-EC"/>
</dbReference>
<feature type="compositionally biased region" description="Gly residues" evidence="8">
    <location>
        <begin position="328"/>
        <end position="338"/>
    </location>
</feature>
<keyword evidence="9" id="KW-0812">Transmembrane</keyword>
<dbReference type="SUPFAM" id="SSF52540">
    <property type="entry name" value="P-loop containing nucleoside triphosphate hydrolases"/>
    <property type="match status" value="1"/>
</dbReference>
<evidence type="ECO:0000256" key="3">
    <source>
        <dbReference type="ARBA" id="ARBA00022840"/>
    </source>
</evidence>
<feature type="transmembrane region" description="Helical" evidence="9">
    <location>
        <begin position="599"/>
        <end position="624"/>
    </location>
</feature>
<evidence type="ECO:0000313" key="12">
    <source>
        <dbReference type="EMBL" id="KAF7352568.1"/>
    </source>
</evidence>
<evidence type="ECO:0000256" key="5">
    <source>
        <dbReference type="ARBA" id="ARBA00023235"/>
    </source>
</evidence>
<protein>
    <recommendedName>
        <fullName evidence="7">DNA 3'-5' helicase</fullName>
        <ecNumber evidence="7">5.6.2.4</ecNumber>
    </recommendedName>
</protein>
<feature type="domain" description="Helicase C-terminal" evidence="11">
    <location>
        <begin position="168"/>
        <end position="323"/>
    </location>
</feature>
<evidence type="ECO:0000256" key="6">
    <source>
        <dbReference type="ARBA" id="ARBA00034617"/>
    </source>
</evidence>
<evidence type="ECO:0000256" key="2">
    <source>
        <dbReference type="ARBA" id="ARBA00022741"/>
    </source>
</evidence>
<dbReference type="PANTHER" id="PTHR13710">
    <property type="entry name" value="DNA HELICASE RECQ FAMILY MEMBER"/>
    <property type="match status" value="1"/>
</dbReference>
<dbReference type="Pfam" id="PF00270">
    <property type="entry name" value="DEAD"/>
    <property type="match status" value="1"/>
</dbReference>
<dbReference type="SMART" id="SM00490">
    <property type="entry name" value="HELICc"/>
    <property type="match status" value="1"/>
</dbReference>
<keyword evidence="4" id="KW-0238">DNA-binding</keyword>
<sequence>MVSPLLSLHDEQVSTFQTEFGLKATAINSANGGCTKEIMEKVVTGEWQIVMLSPEMLLSRRFIDGVLRKPAFGSRCLSVFIDEAHCISHWGASFRKKYASIGIIRAFLPRTTPIIAVTATLTPRVHQDLIVKLQFDPKNYMFCNIGNDRPNVSQIIRSMEHPANSYRDVDFMVDPEAEPKDIKLSFLYSDDIADGGKLVDHLNGRVNSAYRSRGLVRPYNAGMSREYRVHVMALFKAGIIRILVCTDAAGMGCDIPNVELVVQWKLPKNLSSWIQRAGRAARGPVMQGMAVMLVEKSAFEASTAADNPDNPVPSSTPPIRGRGRGRGRGTGGRGGSGRRGGKNQGKEYAEIHGQKRGWYRGVNDSIKALEDSDAEIPVDAPAEGLYAVVQATICRRIILSRVFKNAMPAVPKEACCDICNPTLFDHVRPSKPVRAVRQKGIRKGPPVDSVRQSLFKWRREVKKMDYPNSIFAAHAILDDATCELLSSIGPVDDIVTLEQLLKSSWSRWAELGNRLYVYMRGLKIPPLPPPPTRKKKPSAAPQPSTSSIPRSAPAAPRIGQPSHNTAATAKRKHAEHSTHAANTPDASSNPQTRVPRFCIAAAAATASIHLFVIFLSPAFIPILIRHTGALNRNPCTQSSWLLPPESLPSSASIPLP</sequence>
<comment type="similarity">
    <text evidence="1">Belongs to the helicase family. RecQ subfamily.</text>
</comment>
<dbReference type="EC" id="5.6.2.4" evidence="7"/>
<name>A0A8H6Y3D8_9AGAR</name>
<dbReference type="PROSITE" id="PS51194">
    <property type="entry name" value="HELICASE_CTER"/>
    <property type="match status" value="1"/>
</dbReference>
<dbReference type="AlphaFoldDB" id="A0A8H6Y3D8"/>
<keyword evidence="12" id="KW-0347">Helicase</keyword>
<evidence type="ECO:0000256" key="7">
    <source>
        <dbReference type="ARBA" id="ARBA00034808"/>
    </source>
</evidence>
<comment type="catalytic activity">
    <reaction evidence="6">
        <text>Couples ATP hydrolysis with the unwinding of duplex DNA by translocating in the 3'-5' direction.</text>
        <dbReference type="EC" id="5.6.2.4"/>
    </reaction>
</comment>
<evidence type="ECO:0000256" key="1">
    <source>
        <dbReference type="ARBA" id="ARBA00005446"/>
    </source>
</evidence>
<dbReference type="GO" id="GO:0005524">
    <property type="term" value="F:ATP binding"/>
    <property type="evidence" value="ECO:0007669"/>
    <property type="project" value="UniProtKB-KW"/>
</dbReference>
<gene>
    <name evidence="12" type="ORF">MVEN_01222100</name>
</gene>
<feature type="compositionally biased region" description="Polar residues" evidence="8">
    <location>
        <begin position="579"/>
        <end position="591"/>
    </location>
</feature>
<evidence type="ECO:0000256" key="4">
    <source>
        <dbReference type="ARBA" id="ARBA00023125"/>
    </source>
</evidence>
<feature type="region of interest" description="Disordered" evidence="8">
    <location>
        <begin position="302"/>
        <end position="350"/>
    </location>
</feature>
<dbReference type="Proteomes" id="UP000620124">
    <property type="component" value="Unassembled WGS sequence"/>
</dbReference>
<evidence type="ECO:0000259" key="11">
    <source>
        <dbReference type="PROSITE" id="PS51194"/>
    </source>
</evidence>
<dbReference type="PROSITE" id="PS51192">
    <property type="entry name" value="HELICASE_ATP_BIND_1"/>
    <property type="match status" value="1"/>
</dbReference>
<organism evidence="12 13">
    <name type="scientific">Mycena venus</name>
    <dbReference type="NCBI Taxonomy" id="2733690"/>
    <lineage>
        <taxon>Eukaryota</taxon>
        <taxon>Fungi</taxon>
        <taxon>Dikarya</taxon>
        <taxon>Basidiomycota</taxon>
        <taxon>Agaricomycotina</taxon>
        <taxon>Agaricomycetes</taxon>
        <taxon>Agaricomycetidae</taxon>
        <taxon>Agaricales</taxon>
        <taxon>Marasmiineae</taxon>
        <taxon>Mycenaceae</taxon>
        <taxon>Mycena</taxon>
    </lineage>
</organism>
<keyword evidence="9" id="KW-0472">Membrane</keyword>
<feature type="domain" description="Helicase ATP-binding" evidence="10">
    <location>
        <begin position="1"/>
        <end position="139"/>
    </location>
</feature>
<dbReference type="GO" id="GO:0005737">
    <property type="term" value="C:cytoplasm"/>
    <property type="evidence" value="ECO:0007669"/>
    <property type="project" value="TreeGrafter"/>
</dbReference>
<dbReference type="GO" id="GO:0009378">
    <property type="term" value="F:four-way junction helicase activity"/>
    <property type="evidence" value="ECO:0007669"/>
    <property type="project" value="TreeGrafter"/>
</dbReference>
<evidence type="ECO:0000259" key="10">
    <source>
        <dbReference type="PROSITE" id="PS51192"/>
    </source>
</evidence>
<dbReference type="GO" id="GO:0003677">
    <property type="term" value="F:DNA binding"/>
    <property type="evidence" value="ECO:0007669"/>
    <property type="project" value="UniProtKB-KW"/>
</dbReference>
<dbReference type="InterPro" id="IPR027417">
    <property type="entry name" value="P-loop_NTPase"/>
</dbReference>
<dbReference type="PANTHER" id="PTHR13710:SF105">
    <property type="entry name" value="ATP-DEPENDENT DNA HELICASE Q1"/>
    <property type="match status" value="1"/>
</dbReference>
<keyword evidence="5" id="KW-0413">Isomerase</keyword>
<keyword evidence="3" id="KW-0067">ATP-binding</keyword>
<dbReference type="GO" id="GO:0006281">
    <property type="term" value="P:DNA repair"/>
    <property type="evidence" value="ECO:0007669"/>
    <property type="project" value="TreeGrafter"/>
</dbReference>
<evidence type="ECO:0000256" key="9">
    <source>
        <dbReference type="SAM" id="Phobius"/>
    </source>
</evidence>
<keyword evidence="9" id="KW-1133">Transmembrane helix</keyword>
<keyword evidence="12" id="KW-0378">Hydrolase</keyword>
<dbReference type="Pfam" id="PF00271">
    <property type="entry name" value="Helicase_C"/>
    <property type="match status" value="1"/>
</dbReference>
<dbReference type="GO" id="GO:0005694">
    <property type="term" value="C:chromosome"/>
    <property type="evidence" value="ECO:0007669"/>
    <property type="project" value="TreeGrafter"/>
</dbReference>
<dbReference type="EMBL" id="JACAZI010000009">
    <property type="protein sequence ID" value="KAF7352568.1"/>
    <property type="molecule type" value="Genomic_DNA"/>
</dbReference>
<reference evidence="12" key="1">
    <citation type="submission" date="2020-05" db="EMBL/GenBank/DDBJ databases">
        <title>Mycena genomes resolve the evolution of fungal bioluminescence.</title>
        <authorList>
            <person name="Tsai I.J."/>
        </authorList>
    </citation>
    <scope>NUCLEOTIDE SEQUENCE</scope>
    <source>
        <strain evidence="12">CCC161011</strain>
    </source>
</reference>
<proteinExistence type="inferred from homology"/>
<dbReference type="Gene3D" id="3.40.50.300">
    <property type="entry name" value="P-loop containing nucleotide triphosphate hydrolases"/>
    <property type="match status" value="2"/>
</dbReference>
<dbReference type="InterPro" id="IPR014001">
    <property type="entry name" value="Helicase_ATP-bd"/>
</dbReference>
<evidence type="ECO:0000256" key="8">
    <source>
        <dbReference type="SAM" id="MobiDB-lite"/>
    </source>
</evidence>
<feature type="region of interest" description="Disordered" evidence="8">
    <location>
        <begin position="527"/>
        <end position="591"/>
    </location>
</feature>
<dbReference type="InterPro" id="IPR001650">
    <property type="entry name" value="Helicase_C-like"/>
</dbReference>
<keyword evidence="2" id="KW-0547">Nucleotide-binding</keyword>
<dbReference type="InterPro" id="IPR011545">
    <property type="entry name" value="DEAD/DEAH_box_helicase_dom"/>
</dbReference>
<dbReference type="GO" id="GO:0006310">
    <property type="term" value="P:DNA recombination"/>
    <property type="evidence" value="ECO:0007669"/>
    <property type="project" value="TreeGrafter"/>
</dbReference>